<dbReference type="EMBL" id="ML179308">
    <property type="protein sequence ID" value="THU91350.1"/>
    <property type="molecule type" value="Genomic_DNA"/>
</dbReference>
<reference evidence="1 2" key="1">
    <citation type="journal article" date="2019" name="Nat. Ecol. Evol.">
        <title>Megaphylogeny resolves global patterns of mushroom evolution.</title>
        <authorList>
            <person name="Varga T."/>
            <person name="Krizsan K."/>
            <person name="Foldi C."/>
            <person name="Dima B."/>
            <person name="Sanchez-Garcia M."/>
            <person name="Sanchez-Ramirez S."/>
            <person name="Szollosi G.J."/>
            <person name="Szarkandi J.G."/>
            <person name="Papp V."/>
            <person name="Albert L."/>
            <person name="Andreopoulos W."/>
            <person name="Angelini C."/>
            <person name="Antonin V."/>
            <person name="Barry K.W."/>
            <person name="Bougher N.L."/>
            <person name="Buchanan P."/>
            <person name="Buyck B."/>
            <person name="Bense V."/>
            <person name="Catcheside P."/>
            <person name="Chovatia M."/>
            <person name="Cooper J."/>
            <person name="Damon W."/>
            <person name="Desjardin D."/>
            <person name="Finy P."/>
            <person name="Geml J."/>
            <person name="Haridas S."/>
            <person name="Hughes K."/>
            <person name="Justo A."/>
            <person name="Karasinski D."/>
            <person name="Kautmanova I."/>
            <person name="Kiss B."/>
            <person name="Kocsube S."/>
            <person name="Kotiranta H."/>
            <person name="LaButti K.M."/>
            <person name="Lechner B.E."/>
            <person name="Liimatainen K."/>
            <person name="Lipzen A."/>
            <person name="Lukacs Z."/>
            <person name="Mihaltcheva S."/>
            <person name="Morgado L.N."/>
            <person name="Niskanen T."/>
            <person name="Noordeloos M.E."/>
            <person name="Ohm R.A."/>
            <person name="Ortiz-Santana B."/>
            <person name="Ovrebo C."/>
            <person name="Racz N."/>
            <person name="Riley R."/>
            <person name="Savchenko A."/>
            <person name="Shiryaev A."/>
            <person name="Soop K."/>
            <person name="Spirin V."/>
            <person name="Szebenyi C."/>
            <person name="Tomsovsky M."/>
            <person name="Tulloss R.E."/>
            <person name="Uehling J."/>
            <person name="Grigoriev I.V."/>
            <person name="Vagvolgyi C."/>
            <person name="Papp T."/>
            <person name="Martin F.M."/>
            <person name="Miettinen O."/>
            <person name="Hibbett D.S."/>
            <person name="Nagy L.G."/>
        </authorList>
    </citation>
    <scope>NUCLEOTIDE SEQUENCE [LARGE SCALE GENOMIC DNA]</scope>
    <source>
        <strain evidence="1 2">CBS 962.96</strain>
    </source>
</reference>
<name>A0A4S8LQB6_DENBC</name>
<evidence type="ECO:0000313" key="1">
    <source>
        <dbReference type="EMBL" id="THU91350.1"/>
    </source>
</evidence>
<proteinExistence type="predicted"/>
<organism evidence="1 2">
    <name type="scientific">Dendrothele bispora (strain CBS 962.96)</name>
    <dbReference type="NCBI Taxonomy" id="1314807"/>
    <lineage>
        <taxon>Eukaryota</taxon>
        <taxon>Fungi</taxon>
        <taxon>Dikarya</taxon>
        <taxon>Basidiomycota</taxon>
        <taxon>Agaricomycotina</taxon>
        <taxon>Agaricomycetes</taxon>
        <taxon>Agaricomycetidae</taxon>
        <taxon>Agaricales</taxon>
        <taxon>Agaricales incertae sedis</taxon>
        <taxon>Dendrothele</taxon>
    </lineage>
</organism>
<sequence>MKRRGSDLLWSSNTVTLLYVSSILLKVKAQHRFSFQTLPCATLRAVVTQEKPFQHFRINEPRFQDCGELILKSFKPNYGSIFLRLCNYACSRVVEGLEAELGLGEGKS</sequence>
<evidence type="ECO:0000313" key="2">
    <source>
        <dbReference type="Proteomes" id="UP000297245"/>
    </source>
</evidence>
<keyword evidence="2" id="KW-1185">Reference proteome</keyword>
<protein>
    <submittedName>
        <fullName evidence="1">Uncharacterized protein</fullName>
    </submittedName>
</protein>
<accession>A0A4S8LQB6</accession>
<gene>
    <name evidence="1" type="ORF">K435DRAFT_235325</name>
</gene>
<dbReference type="AlphaFoldDB" id="A0A4S8LQB6"/>
<dbReference type="Proteomes" id="UP000297245">
    <property type="component" value="Unassembled WGS sequence"/>
</dbReference>